<dbReference type="GO" id="GO:0008374">
    <property type="term" value="F:O-acyltransferase activity"/>
    <property type="evidence" value="ECO:0007669"/>
    <property type="project" value="InterPro"/>
</dbReference>
<gene>
    <name evidence="2" type="ORF">CCAM_LOCUS41021</name>
</gene>
<dbReference type="GO" id="GO:0005886">
    <property type="term" value="C:plasma membrane"/>
    <property type="evidence" value="ECO:0007669"/>
    <property type="project" value="TreeGrafter"/>
</dbReference>
<dbReference type="InterPro" id="IPR045034">
    <property type="entry name" value="O-acyltransferase_WSD1-like"/>
</dbReference>
<name>A0A484NCY2_9ASTE</name>
<reference evidence="2 3" key="1">
    <citation type="submission" date="2018-04" db="EMBL/GenBank/DDBJ databases">
        <authorList>
            <person name="Vogel A."/>
        </authorList>
    </citation>
    <scope>NUCLEOTIDE SEQUENCE [LARGE SCALE GENOMIC DNA]</scope>
</reference>
<dbReference type="GO" id="GO:0019432">
    <property type="term" value="P:triglyceride biosynthetic process"/>
    <property type="evidence" value="ECO:0007669"/>
    <property type="project" value="TreeGrafter"/>
</dbReference>
<feature type="domain" description="O-acyltransferase WSD1 C-terminal" evidence="1">
    <location>
        <begin position="63"/>
        <end position="150"/>
    </location>
</feature>
<dbReference type="AlphaFoldDB" id="A0A484NCY2"/>
<accession>A0A484NCY2</accession>
<dbReference type="InterPro" id="IPR009721">
    <property type="entry name" value="O-acyltransferase_WSD1_C"/>
</dbReference>
<dbReference type="OrthoDB" id="619536at2759"/>
<dbReference type="Proteomes" id="UP000595140">
    <property type="component" value="Unassembled WGS sequence"/>
</dbReference>
<dbReference type="EMBL" id="OOIL02006652">
    <property type="protein sequence ID" value="VFQ99245.1"/>
    <property type="molecule type" value="Genomic_DNA"/>
</dbReference>
<protein>
    <recommendedName>
        <fullName evidence="1">O-acyltransferase WSD1 C-terminal domain-containing protein</fullName>
    </recommendedName>
</protein>
<organism evidence="2 3">
    <name type="scientific">Cuscuta campestris</name>
    <dbReference type="NCBI Taxonomy" id="132261"/>
    <lineage>
        <taxon>Eukaryota</taxon>
        <taxon>Viridiplantae</taxon>
        <taxon>Streptophyta</taxon>
        <taxon>Embryophyta</taxon>
        <taxon>Tracheophyta</taxon>
        <taxon>Spermatophyta</taxon>
        <taxon>Magnoliopsida</taxon>
        <taxon>eudicotyledons</taxon>
        <taxon>Gunneridae</taxon>
        <taxon>Pentapetalae</taxon>
        <taxon>asterids</taxon>
        <taxon>lamiids</taxon>
        <taxon>Solanales</taxon>
        <taxon>Convolvulaceae</taxon>
        <taxon>Cuscuteae</taxon>
        <taxon>Cuscuta</taxon>
        <taxon>Cuscuta subgen. Grammica</taxon>
        <taxon>Cuscuta sect. Cleistogrammica</taxon>
    </lineage>
</organism>
<dbReference type="PANTHER" id="PTHR31650">
    <property type="entry name" value="O-ACYLTRANSFERASE (WSD1-LIKE) FAMILY PROTEIN"/>
    <property type="match status" value="1"/>
</dbReference>
<proteinExistence type="predicted"/>
<dbReference type="Pfam" id="PF06974">
    <property type="entry name" value="WS_DGAT_C"/>
    <property type="match status" value="1"/>
</dbReference>
<sequence>MWVNQERNVEWWESRTVSVGWLFGGADVEISGDLLLLIEDLSDEIFLCICHVDGRERWSGERQAAAALTNRVIANTTVLVSNVVGPEDEISFFGHSMVFAAPAVYGVGHALTIHFQSYCNKMTISMAVDPEVISDPYQLCDDLEHSLEMFKEALKISTKKVVVLDVDDASYLSIV</sequence>
<evidence type="ECO:0000313" key="2">
    <source>
        <dbReference type="EMBL" id="VFQ99245.1"/>
    </source>
</evidence>
<dbReference type="PANTHER" id="PTHR31650:SF1">
    <property type="entry name" value="WAX ESTER SYNTHASE_DIACYLGLYCEROL ACYLTRANSFERASE 4-RELATED"/>
    <property type="match status" value="1"/>
</dbReference>
<keyword evidence="3" id="KW-1185">Reference proteome</keyword>
<evidence type="ECO:0000259" key="1">
    <source>
        <dbReference type="Pfam" id="PF06974"/>
    </source>
</evidence>
<evidence type="ECO:0000313" key="3">
    <source>
        <dbReference type="Proteomes" id="UP000595140"/>
    </source>
</evidence>